<comment type="caution">
    <text evidence="1">The sequence shown here is derived from an EMBL/GenBank/DDBJ whole genome shotgun (WGS) entry which is preliminary data.</text>
</comment>
<organism evidence="1 2">
    <name type="scientific">Elysia crispata</name>
    <name type="common">lettuce slug</name>
    <dbReference type="NCBI Taxonomy" id="231223"/>
    <lineage>
        <taxon>Eukaryota</taxon>
        <taxon>Metazoa</taxon>
        <taxon>Spiralia</taxon>
        <taxon>Lophotrochozoa</taxon>
        <taxon>Mollusca</taxon>
        <taxon>Gastropoda</taxon>
        <taxon>Heterobranchia</taxon>
        <taxon>Euthyneura</taxon>
        <taxon>Panpulmonata</taxon>
        <taxon>Sacoglossa</taxon>
        <taxon>Placobranchoidea</taxon>
        <taxon>Plakobranchidae</taxon>
        <taxon>Elysia</taxon>
    </lineage>
</organism>
<proteinExistence type="predicted"/>
<dbReference type="AlphaFoldDB" id="A0AAE0Y2V8"/>
<dbReference type="Proteomes" id="UP001283361">
    <property type="component" value="Unassembled WGS sequence"/>
</dbReference>
<keyword evidence="2" id="KW-1185">Reference proteome</keyword>
<sequence length="180" mass="19967">MDGLMRLLVAYHVTPSSRNQLARCAGGPSGQTLTQLIPCAGKPIVPGRRRAWRWIDRSTLVLGTECDLGPPIIGEEGKKREEVLIGMEMLHLLMAVIELPKTPDKAYKQSIHRITSGVIPGKGNRRGENSLNTHAVKVTNRNARVDVMTRVSKYRLRAQVEKMTTQRVPCSMLIMSGSIK</sequence>
<gene>
    <name evidence="1" type="ORF">RRG08_051951</name>
</gene>
<evidence type="ECO:0000313" key="1">
    <source>
        <dbReference type="EMBL" id="KAK3729981.1"/>
    </source>
</evidence>
<dbReference type="EMBL" id="JAWDGP010007099">
    <property type="protein sequence ID" value="KAK3729981.1"/>
    <property type="molecule type" value="Genomic_DNA"/>
</dbReference>
<protein>
    <submittedName>
        <fullName evidence="1">Uncharacterized protein</fullName>
    </submittedName>
</protein>
<evidence type="ECO:0000313" key="2">
    <source>
        <dbReference type="Proteomes" id="UP001283361"/>
    </source>
</evidence>
<reference evidence="1" key="1">
    <citation type="journal article" date="2023" name="G3 (Bethesda)">
        <title>A reference genome for the long-term kleptoplast-retaining sea slug Elysia crispata morphotype clarki.</title>
        <authorList>
            <person name="Eastman K.E."/>
            <person name="Pendleton A.L."/>
            <person name="Shaikh M.A."/>
            <person name="Suttiyut T."/>
            <person name="Ogas R."/>
            <person name="Tomko P."/>
            <person name="Gavelis G."/>
            <person name="Widhalm J.R."/>
            <person name="Wisecaver J.H."/>
        </authorList>
    </citation>
    <scope>NUCLEOTIDE SEQUENCE</scope>
    <source>
        <strain evidence="1">ECLA1</strain>
    </source>
</reference>
<name>A0AAE0Y2V8_9GAST</name>
<accession>A0AAE0Y2V8</accession>